<reference evidence="1" key="1">
    <citation type="submission" date="2021-02" db="EMBL/GenBank/DDBJ databases">
        <authorList>
            <person name="Nowell W R."/>
        </authorList>
    </citation>
    <scope>NUCLEOTIDE SEQUENCE</scope>
</reference>
<evidence type="ECO:0000313" key="3">
    <source>
        <dbReference type="Proteomes" id="UP000663860"/>
    </source>
</evidence>
<accession>A0A815MEN9</accession>
<dbReference type="Proteomes" id="UP000663868">
    <property type="component" value="Unassembled WGS sequence"/>
</dbReference>
<name>A0A815MEN9_9BILA</name>
<organism evidence="1 3">
    <name type="scientific">Adineta steineri</name>
    <dbReference type="NCBI Taxonomy" id="433720"/>
    <lineage>
        <taxon>Eukaryota</taxon>
        <taxon>Metazoa</taxon>
        <taxon>Spiralia</taxon>
        <taxon>Gnathifera</taxon>
        <taxon>Rotifera</taxon>
        <taxon>Eurotatoria</taxon>
        <taxon>Bdelloidea</taxon>
        <taxon>Adinetida</taxon>
        <taxon>Adinetidae</taxon>
        <taxon>Adineta</taxon>
    </lineage>
</organism>
<comment type="caution">
    <text evidence="1">The sequence shown here is derived from an EMBL/GenBank/DDBJ whole genome shotgun (WGS) entry which is preliminary data.</text>
</comment>
<protein>
    <submittedName>
        <fullName evidence="1">Uncharacterized protein</fullName>
    </submittedName>
</protein>
<dbReference type="Proteomes" id="UP000663860">
    <property type="component" value="Unassembled WGS sequence"/>
</dbReference>
<dbReference type="EMBL" id="CAJOBB010005742">
    <property type="protein sequence ID" value="CAF4138873.1"/>
    <property type="molecule type" value="Genomic_DNA"/>
</dbReference>
<dbReference type="EMBL" id="CAJNOE010001383">
    <property type="protein sequence ID" value="CAF1418391.1"/>
    <property type="molecule type" value="Genomic_DNA"/>
</dbReference>
<evidence type="ECO:0000313" key="2">
    <source>
        <dbReference type="EMBL" id="CAF4138873.1"/>
    </source>
</evidence>
<gene>
    <name evidence="1" type="ORF">IZO911_LOCUS40519</name>
    <name evidence="2" type="ORF">KXQ929_LOCUS36591</name>
</gene>
<dbReference type="SUPFAM" id="SSF56399">
    <property type="entry name" value="ADP-ribosylation"/>
    <property type="match status" value="1"/>
</dbReference>
<evidence type="ECO:0000313" key="1">
    <source>
        <dbReference type="EMBL" id="CAF1418391.1"/>
    </source>
</evidence>
<dbReference type="AlphaFoldDB" id="A0A815MEN9"/>
<dbReference type="Gene3D" id="3.90.228.10">
    <property type="match status" value="1"/>
</dbReference>
<sequence length="421" mass="48991">MAMAYNKTLCFTCDKEKITYSCEGCSKRFCLIHLTEHQQILNEELNHIINDYDQFKQRINEEKQNKQNFSLIKQIDQWEKHSIEKIQQKAQDCREIVIRYSHTFFNDIEKTFNDLSEQIKQIHKENEFNEINLNYLRSQLIEITKELTNPSNISIQQDSQSFINEISISSTKRPFVQTLQSSQEQYQSVKKAFLDGWPAELRSVVRVQAINQICNQLTKSKYQEFIGSNTNFPSQECIGWHGTSARCYQGDCMSRLCNVCQIVKNGFQKECARTNTTSYHCWDAATYFAKQSFVCHTYNGRSQLDKDPTTRCTIMAKINYGYTVDQTVITAMQNGGKWQKREHAGLDTVKLSRDYYVAPVDYILVYNNFAVVPMYIVVYSFGSEHLKIRSRLGKYCSFHNDYHTCEGCCDGHFTQPCLGDA</sequence>
<proteinExistence type="predicted"/>